<dbReference type="OrthoDB" id="2656948at2"/>
<reference evidence="2" key="1">
    <citation type="submission" date="2018-02" db="EMBL/GenBank/DDBJ databases">
        <authorList>
            <person name="Hausmann B."/>
        </authorList>
    </citation>
    <scope>NUCLEOTIDE SEQUENCE [LARGE SCALE GENOMIC DNA]</scope>
    <source>
        <strain evidence="2">Peat soil MAG SbF1</strain>
    </source>
</reference>
<dbReference type="Proteomes" id="UP000238916">
    <property type="component" value="Unassembled WGS sequence"/>
</dbReference>
<organism evidence="1 2">
    <name type="scientific">Candidatus Desulfosporosinus infrequens</name>
    <dbReference type="NCBI Taxonomy" id="2043169"/>
    <lineage>
        <taxon>Bacteria</taxon>
        <taxon>Bacillati</taxon>
        <taxon>Bacillota</taxon>
        <taxon>Clostridia</taxon>
        <taxon>Eubacteriales</taxon>
        <taxon>Desulfitobacteriaceae</taxon>
        <taxon>Desulfosporosinus</taxon>
    </lineage>
</organism>
<proteinExistence type="predicted"/>
<sequence length="148" mass="16306">MIKKNLKGAVIAFIVGILFATSTVVALGAEASSNWFNFGPYSGYSYQNQATVYSDTTDVFAYTEVANQNWTDVPVGYMGAEARLFNSSGYLVNYSNMSYNGTETGALSVLTDSSTHDTYYSLGITAVYNNSDGYYYNEDTYMSPRINF</sequence>
<name>A0A2U3LM00_9FIRM</name>
<accession>A0A2U3LM00</accession>
<evidence type="ECO:0000313" key="1">
    <source>
        <dbReference type="EMBL" id="SPF52859.1"/>
    </source>
</evidence>
<protein>
    <submittedName>
        <fullName evidence="1">Uncharacterized protein</fullName>
    </submittedName>
</protein>
<gene>
    <name evidence="1" type="ORF">SBF1_6160001</name>
</gene>
<dbReference type="EMBL" id="OMOF01000575">
    <property type="protein sequence ID" value="SPF52859.1"/>
    <property type="molecule type" value="Genomic_DNA"/>
</dbReference>
<dbReference type="AlphaFoldDB" id="A0A2U3LM00"/>
<evidence type="ECO:0000313" key="2">
    <source>
        <dbReference type="Proteomes" id="UP000238916"/>
    </source>
</evidence>